<keyword evidence="3" id="KW-0732">Signal</keyword>
<comment type="caution">
    <text evidence="4">The sequence shown here is derived from an EMBL/GenBank/DDBJ whole genome shotgun (WGS) entry which is preliminary data.</text>
</comment>
<dbReference type="GO" id="GO:0016787">
    <property type="term" value="F:hydrolase activity"/>
    <property type="evidence" value="ECO:0007669"/>
    <property type="project" value="UniProtKB-KW"/>
</dbReference>
<feature type="chain" id="PRO_5034500810" evidence="3">
    <location>
        <begin position="20"/>
        <end position="191"/>
    </location>
</feature>
<evidence type="ECO:0000256" key="1">
    <source>
        <dbReference type="ARBA" id="ARBA00022722"/>
    </source>
</evidence>
<dbReference type="InterPro" id="IPR016191">
    <property type="entry name" value="Ribonuclease/ribotoxin"/>
</dbReference>
<evidence type="ECO:0000256" key="2">
    <source>
        <dbReference type="ARBA" id="ARBA00022801"/>
    </source>
</evidence>
<name>A0A8H5LN07_9AGAR</name>
<keyword evidence="5" id="KW-1185">Reference proteome</keyword>
<organism evidence="4 5">
    <name type="scientific">Tetrapyrgos nigripes</name>
    <dbReference type="NCBI Taxonomy" id="182062"/>
    <lineage>
        <taxon>Eukaryota</taxon>
        <taxon>Fungi</taxon>
        <taxon>Dikarya</taxon>
        <taxon>Basidiomycota</taxon>
        <taxon>Agaricomycotina</taxon>
        <taxon>Agaricomycetes</taxon>
        <taxon>Agaricomycetidae</taxon>
        <taxon>Agaricales</taxon>
        <taxon>Marasmiineae</taxon>
        <taxon>Marasmiaceae</taxon>
        <taxon>Tetrapyrgos</taxon>
    </lineage>
</organism>
<gene>
    <name evidence="4" type="ORF">D9758_008398</name>
</gene>
<dbReference type="SUPFAM" id="SSF53933">
    <property type="entry name" value="Microbial ribonucleases"/>
    <property type="match status" value="1"/>
</dbReference>
<keyword evidence="1" id="KW-0540">Nuclease</keyword>
<dbReference type="Proteomes" id="UP000559256">
    <property type="component" value="Unassembled WGS sequence"/>
</dbReference>
<dbReference type="GO" id="GO:0004540">
    <property type="term" value="F:RNA nuclease activity"/>
    <property type="evidence" value="ECO:0007669"/>
    <property type="project" value="InterPro"/>
</dbReference>
<dbReference type="GO" id="GO:0003723">
    <property type="term" value="F:RNA binding"/>
    <property type="evidence" value="ECO:0007669"/>
    <property type="project" value="InterPro"/>
</dbReference>
<protein>
    <submittedName>
        <fullName evidence="4">Uncharacterized protein</fullName>
    </submittedName>
</protein>
<evidence type="ECO:0000313" key="4">
    <source>
        <dbReference type="EMBL" id="KAF5363171.1"/>
    </source>
</evidence>
<evidence type="ECO:0000256" key="3">
    <source>
        <dbReference type="SAM" id="SignalP"/>
    </source>
</evidence>
<dbReference type="EMBL" id="JAACJM010000034">
    <property type="protein sequence ID" value="KAF5363171.1"/>
    <property type="molecule type" value="Genomic_DNA"/>
</dbReference>
<dbReference type="AlphaFoldDB" id="A0A8H5LN07"/>
<keyword evidence="2" id="KW-0378">Hydrolase</keyword>
<proteinExistence type="predicted"/>
<feature type="signal peptide" evidence="3">
    <location>
        <begin position="1"/>
        <end position="19"/>
    </location>
</feature>
<evidence type="ECO:0000313" key="5">
    <source>
        <dbReference type="Proteomes" id="UP000559256"/>
    </source>
</evidence>
<dbReference type="Gene3D" id="3.10.450.30">
    <property type="entry name" value="Microbial ribonucleases"/>
    <property type="match status" value="1"/>
</dbReference>
<reference evidence="4 5" key="1">
    <citation type="journal article" date="2020" name="ISME J.">
        <title>Uncovering the hidden diversity of litter-decomposition mechanisms in mushroom-forming fungi.</title>
        <authorList>
            <person name="Floudas D."/>
            <person name="Bentzer J."/>
            <person name="Ahren D."/>
            <person name="Johansson T."/>
            <person name="Persson P."/>
            <person name="Tunlid A."/>
        </authorList>
    </citation>
    <scope>NUCLEOTIDE SEQUENCE [LARGE SCALE GENOMIC DNA]</scope>
    <source>
        <strain evidence="4 5">CBS 291.85</strain>
    </source>
</reference>
<accession>A0A8H5LN07</accession>
<sequence>MRAFFSVYVLGAIAIAVDAATIQRGTDYANDTISRRGGNPDQVLVEDIPQEGGDCNGHSFSFDHIVAQIQHAVVKWPEARVGPDNSKNPYPHPYTDANPNGVFVDPMSQACKDAKSSATMFEFPISGDTELYEGGPVNGVITERVMFRVDQGDYRQNGWNGQATVFYCAMGTHSGDAKGNQLADCGLYAGQ</sequence>